<protein>
    <recommendedName>
        <fullName evidence="2">Cullin N-terminal domain-containing protein</fullName>
    </recommendedName>
</protein>
<dbReference type="SUPFAM" id="SSF74788">
    <property type="entry name" value="Cullin repeat-like"/>
    <property type="match status" value="1"/>
</dbReference>
<dbReference type="AlphaFoldDB" id="A0A835H496"/>
<dbReference type="FunFam" id="1.20.1310.10:FF:000001">
    <property type="entry name" value="Cullin 3"/>
    <property type="match status" value="1"/>
</dbReference>
<reference evidence="3 4" key="1">
    <citation type="submission" date="2020-10" db="EMBL/GenBank/DDBJ databases">
        <title>The Coptis chinensis genome and diversification of protoberbering-type alkaloids.</title>
        <authorList>
            <person name="Wang B."/>
            <person name="Shu S."/>
            <person name="Song C."/>
            <person name="Liu Y."/>
        </authorList>
    </citation>
    <scope>NUCLEOTIDE SEQUENCE [LARGE SCALE GENOMIC DNA]</scope>
    <source>
        <strain evidence="3">HL-2020</strain>
        <tissue evidence="3">Leaf</tissue>
    </source>
</reference>
<name>A0A835H496_9MAGN</name>
<dbReference type="PANTHER" id="PTHR11932">
    <property type="entry name" value="CULLIN"/>
    <property type="match status" value="1"/>
</dbReference>
<dbReference type="OrthoDB" id="27073at2759"/>
<keyword evidence="4" id="KW-1185">Reference proteome</keyword>
<comment type="similarity">
    <text evidence="1">Belongs to the cullin family.</text>
</comment>
<evidence type="ECO:0000259" key="2">
    <source>
        <dbReference type="Pfam" id="PF00888"/>
    </source>
</evidence>
<dbReference type="GO" id="GO:0006511">
    <property type="term" value="P:ubiquitin-dependent protein catabolic process"/>
    <property type="evidence" value="ECO:0007669"/>
    <property type="project" value="InterPro"/>
</dbReference>
<sequence length="165" mass="19413">MKLEPLKNVGLLCFHDLVYEKVKVSVKDVVICLINREREGELIDRALLKDVSDVFVEMGMGGMYCYENDFEAALLDDTSTYYCIKGNKWIEEDSCELYMLKVEECLRLEKDRVLSYLHSSSEQKVLERVQQQLYVKLQTRQCLENERSQLENEHSRLLFSSLRID</sequence>
<evidence type="ECO:0000256" key="1">
    <source>
        <dbReference type="ARBA" id="ARBA00006019"/>
    </source>
</evidence>
<dbReference type="InterPro" id="IPR016159">
    <property type="entry name" value="Cullin_repeat-like_dom_sf"/>
</dbReference>
<dbReference type="GO" id="GO:0031625">
    <property type="term" value="F:ubiquitin protein ligase binding"/>
    <property type="evidence" value="ECO:0007669"/>
    <property type="project" value="InterPro"/>
</dbReference>
<comment type="caution">
    <text evidence="3">The sequence shown here is derived from an EMBL/GenBank/DDBJ whole genome shotgun (WGS) entry which is preliminary data.</text>
</comment>
<dbReference type="Proteomes" id="UP000631114">
    <property type="component" value="Unassembled WGS sequence"/>
</dbReference>
<accession>A0A835H496</accession>
<dbReference type="InterPro" id="IPR001373">
    <property type="entry name" value="Cullin_N"/>
</dbReference>
<dbReference type="Pfam" id="PF00888">
    <property type="entry name" value="Cullin"/>
    <property type="match status" value="1"/>
</dbReference>
<proteinExistence type="inferred from homology"/>
<dbReference type="EMBL" id="JADFTS010000008">
    <property type="protein sequence ID" value="KAF9591387.1"/>
    <property type="molecule type" value="Genomic_DNA"/>
</dbReference>
<evidence type="ECO:0000313" key="3">
    <source>
        <dbReference type="EMBL" id="KAF9591387.1"/>
    </source>
</evidence>
<dbReference type="Gene3D" id="1.20.1310.10">
    <property type="entry name" value="Cullin Repeats"/>
    <property type="match status" value="1"/>
</dbReference>
<organism evidence="3 4">
    <name type="scientific">Coptis chinensis</name>
    <dbReference type="NCBI Taxonomy" id="261450"/>
    <lineage>
        <taxon>Eukaryota</taxon>
        <taxon>Viridiplantae</taxon>
        <taxon>Streptophyta</taxon>
        <taxon>Embryophyta</taxon>
        <taxon>Tracheophyta</taxon>
        <taxon>Spermatophyta</taxon>
        <taxon>Magnoliopsida</taxon>
        <taxon>Ranunculales</taxon>
        <taxon>Ranunculaceae</taxon>
        <taxon>Coptidoideae</taxon>
        <taxon>Coptis</taxon>
    </lineage>
</organism>
<evidence type="ECO:0000313" key="4">
    <source>
        <dbReference type="Proteomes" id="UP000631114"/>
    </source>
</evidence>
<feature type="domain" description="Cullin N-terminal" evidence="2">
    <location>
        <begin position="3"/>
        <end position="146"/>
    </location>
</feature>
<gene>
    <name evidence="3" type="ORF">IFM89_004072</name>
</gene>
<dbReference type="InterPro" id="IPR045093">
    <property type="entry name" value="Cullin"/>
</dbReference>